<proteinExistence type="predicted"/>
<evidence type="ECO:0000313" key="2">
    <source>
        <dbReference type="Ensembl" id="ENSNPEP00000014739.1"/>
    </source>
</evidence>
<accession>A0A8C7EEP9</accession>
<reference evidence="2" key="2">
    <citation type="submission" date="2025-09" db="UniProtKB">
        <authorList>
            <consortium name="Ensembl"/>
        </authorList>
    </citation>
    <scope>IDENTIFICATION</scope>
</reference>
<dbReference type="SUPFAM" id="SSF51735">
    <property type="entry name" value="NAD(P)-binding Rossmann-fold domains"/>
    <property type="match status" value="1"/>
</dbReference>
<dbReference type="Ensembl" id="ENSNPET00000015101.1">
    <property type="protein sequence ID" value="ENSNPEP00000014739.1"/>
    <property type="gene ID" value="ENSNPEG00000011017.1"/>
</dbReference>
<evidence type="ECO:0000259" key="1">
    <source>
        <dbReference type="Pfam" id="PF01370"/>
    </source>
</evidence>
<dbReference type="AlphaFoldDB" id="A0A8C7EEP9"/>
<organism evidence="2 3">
    <name type="scientific">Nothoprocta perdicaria</name>
    <name type="common">Chilean tinamou</name>
    <name type="synonym">Crypturus perdicarius</name>
    <dbReference type="NCBI Taxonomy" id="30464"/>
    <lineage>
        <taxon>Eukaryota</taxon>
        <taxon>Metazoa</taxon>
        <taxon>Chordata</taxon>
        <taxon>Craniata</taxon>
        <taxon>Vertebrata</taxon>
        <taxon>Euteleostomi</taxon>
        <taxon>Archelosauria</taxon>
        <taxon>Archosauria</taxon>
        <taxon>Dinosauria</taxon>
        <taxon>Saurischia</taxon>
        <taxon>Theropoda</taxon>
        <taxon>Coelurosauria</taxon>
        <taxon>Aves</taxon>
        <taxon>Palaeognathae</taxon>
        <taxon>Tinamiformes</taxon>
        <taxon>Tinamidae</taxon>
        <taxon>Nothoprocta</taxon>
    </lineage>
</organism>
<keyword evidence="3" id="KW-1185">Reference proteome</keyword>
<feature type="domain" description="NAD-dependent epimerase/dehydratase" evidence="1">
    <location>
        <begin position="3"/>
        <end position="35"/>
    </location>
</feature>
<reference evidence="2" key="1">
    <citation type="submission" date="2025-08" db="UniProtKB">
        <authorList>
            <consortium name="Ensembl"/>
        </authorList>
    </citation>
    <scope>IDENTIFICATION</scope>
</reference>
<sequence>MRVLVGGGTGFVGRALTQLLRLRGHEVTHVSRQGGKDRISWVCDESDHRRSNMPGLRNKLAYPVLLLIQGACVWESVFPECNIGLLSAPCVKAMGMGNAADPKNKIFSIHAYATGYVPQVHKGYGWTFV</sequence>
<dbReference type="Pfam" id="PF01370">
    <property type="entry name" value="Epimerase"/>
    <property type="match status" value="1"/>
</dbReference>
<dbReference type="Proteomes" id="UP000694420">
    <property type="component" value="Unplaced"/>
</dbReference>
<dbReference type="InterPro" id="IPR001509">
    <property type="entry name" value="Epimerase_deHydtase"/>
</dbReference>
<name>A0A8C7EEP9_NOTPE</name>
<dbReference type="InterPro" id="IPR036291">
    <property type="entry name" value="NAD(P)-bd_dom_sf"/>
</dbReference>
<dbReference type="Gene3D" id="3.40.50.720">
    <property type="entry name" value="NAD(P)-binding Rossmann-like Domain"/>
    <property type="match status" value="1"/>
</dbReference>
<protein>
    <recommendedName>
        <fullName evidence="1">NAD-dependent epimerase/dehydratase domain-containing protein</fullName>
    </recommendedName>
</protein>
<evidence type="ECO:0000313" key="3">
    <source>
        <dbReference type="Proteomes" id="UP000694420"/>
    </source>
</evidence>